<evidence type="ECO:0000256" key="1">
    <source>
        <dbReference type="SAM" id="Coils"/>
    </source>
</evidence>
<evidence type="ECO:0000313" key="3">
    <source>
        <dbReference type="EMBL" id="KAK8148535.1"/>
    </source>
</evidence>
<evidence type="ECO:0000313" key="4">
    <source>
        <dbReference type="Proteomes" id="UP001397290"/>
    </source>
</evidence>
<keyword evidence="1" id="KW-0175">Coiled coil</keyword>
<gene>
    <name evidence="3" type="ORF">G3M48_009853</name>
</gene>
<dbReference type="EMBL" id="JAAHCF010000084">
    <property type="protein sequence ID" value="KAK8148535.1"/>
    <property type="molecule type" value="Genomic_DNA"/>
</dbReference>
<organism evidence="3 4">
    <name type="scientific">Beauveria asiatica</name>
    <dbReference type="NCBI Taxonomy" id="1069075"/>
    <lineage>
        <taxon>Eukaryota</taxon>
        <taxon>Fungi</taxon>
        <taxon>Dikarya</taxon>
        <taxon>Ascomycota</taxon>
        <taxon>Pezizomycotina</taxon>
        <taxon>Sordariomycetes</taxon>
        <taxon>Hypocreomycetidae</taxon>
        <taxon>Hypocreales</taxon>
        <taxon>Cordycipitaceae</taxon>
        <taxon>Beauveria</taxon>
    </lineage>
</organism>
<dbReference type="Proteomes" id="UP001397290">
    <property type="component" value="Unassembled WGS sequence"/>
</dbReference>
<accession>A0AAW0S250</accession>
<keyword evidence="4" id="KW-1185">Reference proteome</keyword>
<dbReference type="AlphaFoldDB" id="A0AAW0S250"/>
<evidence type="ECO:0008006" key="5">
    <source>
        <dbReference type="Google" id="ProtNLM"/>
    </source>
</evidence>
<name>A0AAW0S250_9HYPO</name>
<comment type="caution">
    <text evidence="3">The sequence shown here is derived from an EMBL/GenBank/DDBJ whole genome shotgun (WGS) entry which is preliminary data.</text>
</comment>
<reference evidence="3 4" key="1">
    <citation type="submission" date="2020-02" db="EMBL/GenBank/DDBJ databases">
        <title>Comparative genomics of the hypocrealean fungal genus Beauvera.</title>
        <authorList>
            <person name="Showalter D.N."/>
            <person name="Bushley K.E."/>
            <person name="Rehner S.A."/>
        </authorList>
    </citation>
    <scope>NUCLEOTIDE SEQUENCE [LARGE SCALE GENOMIC DNA]</scope>
    <source>
        <strain evidence="3 4">ARSEF4384</strain>
    </source>
</reference>
<feature type="region of interest" description="Disordered" evidence="2">
    <location>
        <begin position="1"/>
        <end position="47"/>
    </location>
</feature>
<protein>
    <recommendedName>
        <fullName evidence="5">BZIP domain-containing protein</fullName>
    </recommendedName>
</protein>
<proteinExistence type="predicted"/>
<evidence type="ECO:0000256" key="2">
    <source>
        <dbReference type="SAM" id="MobiDB-lite"/>
    </source>
</evidence>
<sequence length="342" mass="39084">MDCKDQPDDQLQQGKRRREDQIQGERKRKTPCPASRSPNRKQEEGCHTTSAIDLTGEGFSQMNGADSDLSMCAELLECEKEIAWSSKSRFAAAKNYSNFNDQLKALRRLKNRRVRKPNQEVWKLNQKVWTLHRRNIQLAQDKEQLAQDKKQLAQENEQLEKSHGSVYGKYLGLQESQRTFQLLMEKIKLDESGKDEVIRQCGKEFEELKKMIQECIDCQQRFLEFGNSQRQTNMELGELIRKLTQVYELTRPNDGFLPVIPGLDLSASSAFYATNQQQMPVLSSSPDNVNFGPSYNGRFAYPVSSPQTPMLSPRSSDRGGISLQVPSLQGYQDASWPGSSNY</sequence>
<feature type="coiled-coil region" evidence="1">
    <location>
        <begin position="135"/>
        <end position="162"/>
    </location>
</feature>